<reference evidence="2 3" key="1">
    <citation type="submission" date="2019-11" db="EMBL/GenBank/DDBJ databases">
        <title>Caenimonas koreensis gen. nov., sp. nov., isolated from activated sludge.</title>
        <authorList>
            <person name="Seung H.R."/>
        </authorList>
    </citation>
    <scope>NUCLEOTIDE SEQUENCE [LARGE SCALE GENOMIC DNA]</scope>
    <source>
        <strain evidence="2 3">EMB320</strain>
    </source>
</reference>
<gene>
    <name evidence="2" type="ORF">GHT07_17640</name>
</gene>
<dbReference type="OrthoDB" id="7941246at2"/>
<dbReference type="RefSeq" id="WP_153586410.1">
    <property type="nucleotide sequence ID" value="NZ_WJBU01000019.1"/>
</dbReference>
<evidence type="ECO:0000313" key="3">
    <source>
        <dbReference type="Proteomes" id="UP000487350"/>
    </source>
</evidence>
<dbReference type="InterPro" id="IPR036291">
    <property type="entry name" value="NAD(P)-bd_dom_sf"/>
</dbReference>
<dbReference type="PANTHER" id="PTHR48079:SF6">
    <property type="entry name" value="NAD(P)-BINDING DOMAIN-CONTAINING PROTEIN-RELATED"/>
    <property type="match status" value="1"/>
</dbReference>
<protein>
    <submittedName>
        <fullName evidence="2">NAD-dependent epimerase/dehydratase family protein</fullName>
    </submittedName>
</protein>
<dbReference type="InterPro" id="IPR051783">
    <property type="entry name" value="NAD(P)-dependent_oxidoreduct"/>
</dbReference>
<dbReference type="PANTHER" id="PTHR48079">
    <property type="entry name" value="PROTEIN YEEZ"/>
    <property type="match status" value="1"/>
</dbReference>
<proteinExistence type="predicted"/>
<dbReference type="SUPFAM" id="SSF51735">
    <property type="entry name" value="NAD(P)-binding Rossmann-fold domains"/>
    <property type="match status" value="1"/>
</dbReference>
<evidence type="ECO:0000313" key="2">
    <source>
        <dbReference type="EMBL" id="MRD49102.1"/>
    </source>
</evidence>
<sequence>MNLLFIGGTRFVGDAMAREAIARGHSVDIFHRGTTPAKNLEGAMHLHGDRVKDLSALATGRWDAVVDCCGYRPHEVSLMLDALAGRFAKYVFISSVSVYADGIAHNSDETAARADASTLDSDALETMPIDAASYGRLKVLCEDMLFTRHADNLVIRPTYVIGPHDYTPRFPEWVRRIAAGGEVLAPGPRHAAIQYVDARDLAAFTIGAIEQDARGPFNAASPRGPFGFGDMLDAIAEAVAPPRTTLKWLTPDEAKASGNSYPLWHEGGDYGVAAINSDAAHGYGLTGRPLGATARDVLAWLRASEVQR</sequence>
<dbReference type="GO" id="GO:0005737">
    <property type="term" value="C:cytoplasm"/>
    <property type="evidence" value="ECO:0007669"/>
    <property type="project" value="TreeGrafter"/>
</dbReference>
<organism evidence="2 3">
    <name type="scientific">Caenimonas koreensis DSM 17982</name>
    <dbReference type="NCBI Taxonomy" id="1121255"/>
    <lineage>
        <taxon>Bacteria</taxon>
        <taxon>Pseudomonadati</taxon>
        <taxon>Pseudomonadota</taxon>
        <taxon>Betaproteobacteria</taxon>
        <taxon>Burkholderiales</taxon>
        <taxon>Comamonadaceae</taxon>
        <taxon>Caenimonas</taxon>
    </lineage>
</organism>
<keyword evidence="3" id="KW-1185">Reference proteome</keyword>
<dbReference type="Gene3D" id="3.40.50.720">
    <property type="entry name" value="NAD(P)-binding Rossmann-like Domain"/>
    <property type="match status" value="1"/>
</dbReference>
<evidence type="ECO:0000259" key="1">
    <source>
        <dbReference type="Pfam" id="PF01370"/>
    </source>
</evidence>
<dbReference type="InterPro" id="IPR001509">
    <property type="entry name" value="Epimerase_deHydtase"/>
</dbReference>
<comment type="caution">
    <text evidence="2">The sequence shown here is derived from an EMBL/GenBank/DDBJ whole genome shotgun (WGS) entry which is preliminary data.</text>
</comment>
<dbReference type="Pfam" id="PF01370">
    <property type="entry name" value="Epimerase"/>
    <property type="match status" value="1"/>
</dbReference>
<dbReference type="EMBL" id="WJBU01000019">
    <property type="protein sequence ID" value="MRD49102.1"/>
    <property type="molecule type" value="Genomic_DNA"/>
</dbReference>
<dbReference type="GO" id="GO:0004029">
    <property type="term" value="F:aldehyde dehydrogenase (NAD+) activity"/>
    <property type="evidence" value="ECO:0007669"/>
    <property type="project" value="TreeGrafter"/>
</dbReference>
<accession>A0A844B7G9</accession>
<feature type="domain" description="NAD-dependent epimerase/dehydratase" evidence="1">
    <location>
        <begin position="5"/>
        <end position="215"/>
    </location>
</feature>
<dbReference type="AlphaFoldDB" id="A0A844B7G9"/>
<dbReference type="Proteomes" id="UP000487350">
    <property type="component" value="Unassembled WGS sequence"/>
</dbReference>
<name>A0A844B7G9_9BURK</name>